<evidence type="ECO:0000256" key="1">
    <source>
        <dbReference type="ARBA" id="ARBA00022814"/>
    </source>
</evidence>
<gene>
    <name evidence="7" type="ORF">CFOL_v3_08996</name>
</gene>
<dbReference type="PANTHER" id="PTHR30265">
    <property type="entry name" value="RHO-INTERACTING TRANSCRIPTION TERMINATION FACTOR NUSG"/>
    <property type="match status" value="1"/>
</dbReference>
<feature type="compositionally biased region" description="Basic and acidic residues" evidence="5">
    <location>
        <begin position="58"/>
        <end position="69"/>
    </location>
</feature>
<feature type="region of interest" description="Disordered" evidence="5">
    <location>
        <begin position="48"/>
        <end position="69"/>
    </location>
</feature>
<dbReference type="InParanoid" id="A0A1Q3BBU0"/>
<keyword evidence="8" id="KW-1185">Reference proteome</keyword>
<evidence type="ECO:0000259" key="6">
    <source>
        <dbReference type="SMART" id="SM00738"/>
    </source>
</evidence>
<dbReference type="Proteomes" id="UP000187406">
    <property type="component" value="Unassembled WGS sequence"/>
</dbReference>
<protein>
    <submittedName>
        <fullName evidence="7">NusG domain-containing protein</fullName>
    </submittedName>
</protein>
<dbReference type="Gene3D" id="2.30.30.30">
    <property type="match status" value="1"/>
</dbReference>
<dbReference type="CDD" id="cd09890">
    <property type="entry name" value="NGN_plant"/>
    <property type="match status" value="1"/>
</dbReference>
<sequence>MKQQGPLLWSNPCYHLLLSPPSLLSLPLPISTPKRTPKPITATIDSSTIDTQQQQLTARERRQLRNERRESRAYNWREEVEERLIKKPKKKPVPKSAQLNLDSLALLGPQWWIVRVSRVGAQETAELIAQSLARNFPEIKFQVYAPAVQVKRKLKNGSYSVKPKTLFPGCVFLSCVLNKEVHDFIREVNGVAGFVGSKVGNNKRQINRPRPVSVDDMEAIFRQAKEEKEKNDRAFKEEEQAEGTFNFDKLNIDTYSEDDNVTVSVMESKPKKRSRKVSGPLSNDSSTKKDDTLLVSGSTVRVVSGTFAEFIGSLKKVNHKTGKATVGLTLFGKESLVDLDLSEIVAETK</sequence>
<dbReference type="PANTHER" id="PTHR30265:SF4">
    <property type="entry name" value="KOW MOTIF FAMILY PROTEIN, EXPRESSED"/>
    <property type="match status" value="1"/>
</dbReference>
<dbReference type="InterPro" id="IPR036735">
    <property type="entry name" value="NGN_dom_sf"/>
</dbReference>
<dbReference type="Gene3D" id="3.30.70.940">
    <property type="entry name" value="NusG, N-terminal domain"/>
    <property type="match status" value="1"/>
</dbReference>
<comment type="caution">
    <text evidence="7">The sequence shown here is derived from an EMBL/GenBank/DDBJ whole genome shotgun (WGS) entry which is preliminary data.</text>
</comment>
<evidence type="ECO:0000313" key="7">
    <source>
        <dbReference type="EMBL" id="GAV65481.1"/>
    </source>
</evidence>
<keyword evidence="4" id="KW-0175">Coiled coil</keyword>
<proteinExistence type="predicted"/>
<name>A0A1Q3BBU0_CEPFO</name>
<dbReference type="InterPro" id="IPR014722">
    <property type="entry name" value="Rib_uL2_dom2"/>
</dbReference>
<dbReference type="CDD" id="cd06091">
    <property type="entry name" value="KOW_NusG"/>
    <property type="match status" value="1"/>
</dbReference>
<organism evidence="7 8">
    <name type="scientific">Cephalotus follicularis</name>
    <name type="common">Albany pitcher plant</name>
    <dbReference type="NCBI Taxonomy" id="3775"/>
    <lineage>
        <taxon>Eukaryota</taxon>
        <taxon>Viridiplantae</taxon>
        <taxon>Streptophyta</taxon>
        <taxon>Embryophyta</taxon>
        <taxon>Tracheophyta</taxon>
        <taxon>Spermatophyta</taxon>
        <taxon>Magnoliopsida</taxon>
        <taxon>eudicotyledons</taxon>
        <taxon>Gunneridae</taxon>
        <taxon>Pentapetalae</taxon>
        <taxon>rosids</taxon>
        <taxon>fabids</taxon>
        <taxon>Oxalidales</taxon>
        <taxon>Cephalotaceae</taxon>
        <taxon>Cephalotus</taxon>
    </lineage>
</organism>
<dbReference type="AlphaFoldDB" id="A0A1Q3BBU0"/>
<dbReference type="GO" id="GO:0006354">
    <property type="term" value="P:DNA-templated transcription elongation"/>
    <property type="evidence" value="ECO:0007669"/>
    <property type="project" value="InterPro"/>
</dbReference>
<accession>A0A1Q3BBU0</accession>
<dbReference type="SMART" id="SM00738">
    <property type="entry name" value="NGN"/>
    <property type="match status" value="1"/>
</dbReference>
<reference evidence="8" key="1">
    <citation type="submission" date="2016-04" db="EMBL/GenBank/DDBJ databases">
        <title>Cephalotus genome sequencing.</title>
        <authorList>
            <person name="Fukushima K."/>
            <person name="Hasebe M."/>
            <person name="Fang X."/>
        </authorList>
    </citation>
    <scope>NUCLEOTIDE SEQUENCE [LARGE SCALE GENOMIC DNA]</scope>
    <source>
        <strain evidence="8">cv. St1</strain>
    </source>
</reference>
<feature type="domain" description="NusG-like N-terminal" evidence="6">
    <location>
        <begin position="108"/>
        <end position="224"/>
    </location>
</feature>
<dbReference type="STRING" id="3775.A0A1Q3BBU0"/>
<dbReference type="InterPro" id="IPR006645">
    <property type="entry name" value="NGN-like_dom"/>
</dbReference>
<dbReference type="SUPFAM" id="SSF50104">
    <property type="entry name" value="Translation proteins SH3-like domain"/>
    <property type="match status" value="1"/>
</dbReference>
<dbReference type="SUPFAM" id="SSF82679">
    <property type="entry name" value="N-utilization substance G protein NusG, N-terminal domain"/>
    <property type="match status" value="1"/>
</dbReference>
<dbReference type="InterPro" id="IPR043425">
    <property type="entry name" value="NusG-like"/>
</dbReference>
<keyword evidence="2" id="KW-0805">Transcription regulation</keyword>
<feature type="region of interest" description="Disordered" evidence="5">
    <location>
        <begin position="264"/>
        <end position="290"/>
    </location>
</feature>
<evidence type="ECO:0000256" key="2">
    <source>
        <dbReference type="ARBA" id="ARBA00023015"/>
    </source>
</evidence>
<keyword evidence="3" id="KW-0804">Transcription</keyword>
<evidence type="ECO:0000313" key="8">
    <source>
        <dbReference type="Proteomes" id="UP000187406"/>
    </source>
</evidence>
<dbReference type="FunCoup" id="A0A1Q3BBU0">
    <property type="interactions" value="739"/>
</dbReference>
<dbReference type="InterPro" id="IPR008991">
    <property type="entry name" value="Translation_prot_SH3-like_sf"/>
</dbReference>
<evidence type="ECO:0000256" key="5">
    <source>
        <dbReference type="SAM" id="MobiDB-lite"/>
    </source>
</evidence>
<feature type="coiled-coil region" evidence="4">
    <location>
        <begin position="217"/>
        <end position="244"/>
    </location>
</feature>
<dbReference type="Pfam" id="PF02357">
    <property type="entry name" value="NusG"/>
    <property type="match status" value="1"/>
</dbReference>
<dbReference type="GO" id="GO:0031564">
    <property type="term" value="P:transcription antitermination"/>
    <property type="evidence" value="ECO:0007669"/>
    <property type="project" value="UniProtKB-KW"/>
</dbReference>
<evidence type="ECO:0000256" key="3">
    <source>
        <dbReference type="ARBA" id="ARBA00023163"/>
    </source>
</evidence>
<dbReference type="EMBL" id="BDDD01000417">
    <property type="protein sequence ID" value="GAV65481.1"/>
    <property type="molecule type" value="Genomic_DNA"/>
</dbReference>
<dbReference type="OrthoDB" id="8300383at2759"/>
<evidence type="ECO:0000256" key="4">
    <source>
        <dbReference type="SAM" id="Coils"/>
    </source>
</evidence>
<keyword evidence="1" id="KW-0889">Transcription antitermination</keyword>